<reference evidence="2" key="1">
    <citation type="journal article" date="2022" name="Mol. Ecol. Resour.">
        <title>The genomes of chicory, endive, great burdock and yacon provide insights into Asteraceae palaeo-polyploidization history and plant inulin production.</title>
        <authorList>
            <person name="Fan W."/>
            <person name="Wang S."/>
            <person name="Wang H."/>
            <person name="Wang A."/>
            <person name="Jiang F."/>
            <person name="Liu H."/>
            <person name="Zhao H."/>
            <person name="Xu D."/>
            <person name="Zhang Y."/>
        </authorList>
    </citation>
    <scope>NUCLEOTIDE SEQUENCE [LARGE SCALE GENOMIC DNA]</scope>
    <source>
        <strain evidence="2">cv. Punajuju</strain>
    </source>
</reference>
<reference evidence="1 2" key="2">
    <citation type="journal article" date="2022" name="Mol. Ecol. Resour.">
        <title>The genomes of chicory, endive, great burdock and yacon provide insights into Asteraceae paleo-polyploidization history and plant inulin production.</title>
        <authorList>
            <person name="Fan W."/>
            <person name="Wang S."/>
            <person name="Wang H."/>
            <person name="Wang A."/>
            <person name="Jiang F."/>
            <person name="Liu H."/>
            <person name="Zhao H."/>
            <person name="Xu D."/>
            <person name="Zhang Y."/>
        </authorList>
    </citation>
    <scope>NUCLEOTIDE SEQUENCE [LARGE SCALE GENOMIC DNA]</scope>
    <source>
        <strain evidence="2">cv. Punajuju</strain>
        <tissue evidence="1">Leaves</tissue>
    </source>
</reference>
<proteinExistence type="predicted"/>
<dbReference type="Proteomes" id="UP001055811">
    <property type="component" value="Linkage Group LG01"/>
</dbReference>
<dbReference type="EMBL" id="CM042009">
    <property type="protein sequence ID" value="KAI3790235.1"/>
    <property type="molecule type" value="Genomic_DNA"/>
</dbReference>
<evidence type="ECO:0000313" key="2">
    <source>
        <dbReference type="Proteomes" id="UP001055811"/>
    </source>
</evidence>
<name>A0ACB9H4Z2_CICIN</name>
<protein>
    <submittedName>
        <fullName evidence="1">Uncharacterized protein</fullName>
    </submittedName>
</protein>
<evidence type="ECO:0000313" key="1">
    <source>
        <dbReference type="EMBL" id="KAI3790235.1"/>
    </source>
</evidence>
<keyword evidence="2" id="KW-1185">Reference proteome</keyword>
<sequence>MGPSLPQTEFFHNNLISVYATLGYISVARKVFDKMPHRNAVSYNAMIGAYSSNGEDEKACNLFSEMRNHGFFPTQFTYASLFSCDSLNAEQGLCLQAVAMKSGFLFADAFVGTALLGLFGRQGCINEAFWVFEEMPFKNIVTWNAMISLFGHQGSSNECMLMFSHLMRTPITLSEPSFVGVLTGFQTQENLKSGEQLHGLIIKFGLESSVSIANSLVKMYGKCANSTCLAEKLFKMVPNRDILSWNTIIGIMAKGEKPIKAIEFFSKMHIDGFLPNKITFLNAITSCTKLVNLTYGELIHAKIIKNQFEKDYLVGSSLVNLYTKHDRLDYAHRCFDEIHDKNLVSWNALIHGYSNTQCSTSILLLNKMIQSGISPNEVTFSSVIKSLLASQLKNVHSLVLKTGYHSNEYVTSALMTSYAKNGFPNDALRFFQDSKFSVVHTNVLGGVYNRSGDYHKTQELFCEVEDPDIVSWNILITACSRNGDYNEAFELFQHMLIDRIRPDNYTYVSLITICTNLCNLRLGSSLHGLMIKSDFEHCDIMVRNLMIDMYGKCGSVKSSVMIFEETMEKNVITWTVLISAHGLHGFGHEAVKRFREMENVGIEPDEIAFMAVLSACRHVGLVKEGMELFEEMKEKYGIEPEMEHFLVVVDLMARYGDLKEAEKLISGMPFAPNASIWRSFLDGCGRQRTMEQNLSLQIQAC</sequence>
<gene>
    <name evidence="1" type="ORF">L2E82_03126</name>
</gene>
<organism evidence="1 2">
    <name type="scientific">Cichorium intybus</name>
    <name type="common">Chicory</name>
    <dbReference type="NCBI Taxonomy" id="13427"/>
    <lineage>
        <taxon>Eukaryota</taxon>
        <taxon>Viridiplantae</taxon>
        <taxon>Streptophyta</taxon>
        <taxon>Embryophyta</taxon>
        <taxon>Tracheophyta</taxon>
        <taxon>Spermatophyta</taxon>
        <taxon>Magnoliopsida</taxon>
        <taxon>eudicotyledons</taxon>
        <taxon>Gunneridae</taxon>
        <taxon>Pentapetalae</taxon>
        <taxon>asterids</taxon>
        <taxon>campanulids</taxon>
        <taxon>Asterales</taxon>
        <taxon>Asteraceae</taxon>
        <taxon>Cichorioideae</taxon>
        <taxon>Cichorieae</taxon>
        <taxon>Cichoriinae</taxon>
        <taxon>Cichorium</taxon>
    </lineage>
</organism>
<accession>A0ACB9H4Z2</accession>
<comment type="caution">
    <text evidence="1">The sequence shown here is derived from an EMBL/GenBank/DDBJ whole genome shotgun (WGS) entry which is preliminary data.</text>
</comment>